<organism evidence="10 11">
    <name type="scientific">Magnetospirillum gryphiswaldense (strain DSM 6361 / JCM 21280 / NBRC 15271 / MSR-1)</name>
    <dbReference type="NCBI Taxonomy" id="431944"/>
    <lineage>
        <taxon>Bacteria</taxon>
        <taxon>Pseudomonadati</taxon>
        <taxon>Pseudomonadota</taxon>
        <taxon>Alphaproteobacteria</taxon>
        <taxon>Rhodospirillales</taxon>
        <taxon>Rhodospirillaceae</taxon>
        <taxon>Magnetospirillum</taxon>
    </lineage>
</organism>
<keyword evidence="8" id="KW-0472">Membrane</keyword>
<keyword evidence="8" id="KW-0812">Transmembrane</keyword>
<feature type="transmembrane region" description="Helical" evidence="8">
    <location>
        <begin position="170"/>
        <end position="192"/>
    </location>
</feature>
<evidence type="ECO:0000256" key="6">
    <source>
        <dbReference type="ARBA" id="ARBA00023004"/>
    </source>
</evidence>
<dbReference type="GO" id="GO:0005886">
    <property type="term" value="C:plasma membrane"/>
    <property type="evidence" value="ECO:0007669"/>
    <property type="project" value="TreeGrafter"/>
</dbReference>
<feature type="domain" description="4Fe-4S ferredoxin-type" evidence="9">
    <location>
        <begin position="258"/>
        <end position="287"/>
    </location>
</feature>
<feature type="transmembrane region" description="Helical" evidence="8">
    <location>
        <begin position="71"/>
        <end position="100"/>
    </location>
</feature>
<dbReference type="InterPro" id="IPR017896">
    <property type="entry name" value="4Fe4S_Fe-S-bd"/>
</dbReference>
<name>V6F1E1_MAGGM</name>
<dbReference type="AlphaFoldDB" id="V6F1E1"/>
<dbReference type="STRING" id="1430440.MGMSRv2__2002"/>
<dbReference type="GO" id="GO:0051539">
    <property type="term" value="F:4 iron, 4 sulfur cluster binding"/>
    <property type="evidence" value="ECO:0007669"/>
    <property type="project" value="UniProtKB-KW"/>
</dbReference>
<dbReference type="InterPro" id="IPR017900">
    <property type="entry name" value="4Fe4S_Fe_S_CS"/>
</dbReference>
<evidence type="ECO:0000313" key="11">
    <source>
        <dbReference type="Proteomes" id="UP000018922"/>
    </source>
</evidence>
<dbReference type="InterPro" id="IPR051684">
    <property type="entry name" value="Electron_Trans/Redox"/>
</dbReference>
<evidence type="ECO:0000256" key="5">
    <source>
        <dbReference type="ARBA" id="ARBA00022982"/>
    </source>
</evidence>
<proteinExistence type="predicted"/>
<dbReference type="Proteomes" id="UP000018922">
    <property type="component" value="Chromosome I"/>
</dbReference>
<evidence type="ECO:0000256" key="1">
    <source>
        <dbReference type="ARBA" id="ARBA00022448"/>
    </source>
</evidence>
<dbReference type="InterPro" id="IPR011886">
    <property type="entry name" value="NapH_MauN"/>
</dbReference>
<keyword evidence="1" id="KW-0813">Transport</keyword>
<accession>V6F1E1</accession>
<evidence type="ECO:0000259" key="9">
    <source>
        <dbReference type="PROSITE" id="PS51379"/>
    </source>
</evidence>
<dbReference type="HOGENOM" id="CLU_066585_1_0_5"/>
<dbReference type="NCBIfam" id="NF007013">
    <property type="entry name" value="PRK09477.1"/>
    <property type="match status" value="1"/>
</dbReference>
<evidence type="ECO:0000256" key="2">
    <source>
        <dbReference type="ARBA" id="ARBA00022485"/>
    </source>
</evidence>
<sequence length="310" mass="33454">MSARDPRRPGLDRRRRDGWLAAHKWLILRRLAQAGFLALFLTGPLWGWWITKGTLAASITFDVLPLTDPLMAVQALLAGHVLEVSGLVGAVLVIVAYALIGGRAFCGWVCPVNVITDFAAWLRTRLGLKEAYPLDRRLRLAILAGLLVGSAVTGTIVWEFVNPVTMLHRGLVYGSLFSAGAALWISAAILLLDVGVASRAWCGHLCPVGAFYALIGAKGLVRVSAVNRDACDNCMDCFTVCPERQVITPALRGAKNKVGPLILSRDCSNCGRCIDVCAKDVFIFTTRFHDGAGMAAQSPRDGVLQGEKML</sequence>
<evidence type="ECO:0000313" key="10">
    <source>
        <dbReference type="EMBL" id="CDK99217.1"/>
    </source>
</evidence>
<dbReference type="PROSITE" id="PS51379">
    <property type="entry name" value="4FE4S_FER_2"/>
    <property type="match status" value="2"/>
</dbReference>
<evidence type="ECO:0000256" key="4">
    <source>
        <dbReference type="ARBA" id="ARBA00022737"/>
    </source>
</evidence>
<dbReference type="PANTHER" id="PTHR30176:SF3">
    <property type="entry name" value="FERREDOXIN-TYPE PROTEIN NAPH"/>
    <property type="match status" value="1"/>
</dbReference>
<keyword evidence="8" id="KW-1133">Transmembrane helix</keyword>
<dbReference type="PANTHER" id="PTHR30176">
    <property type="entry name" value="FERREDOXIN-TYPE PROTEIN NAPH"/>
    <property type="match status" value="1"/>
</dbReference>
<keyword evidence="4" id="KW-0677">Repeat</keyword>
<evidence type="ECO:0000256" key="8">
    <source>
        <dbReference type="SAM" id="Phobius"/>
    </source>
</evidence>
<protein>
    <submittedName>
        <fullName evidence="10">Ferredoxin-type protein napH homolog</fullName>
    </submittedName>
</protein>
<feature type="transmembrane region" description="Helical" evidence="8">
    <location>
        <begin position="31"/>
        <end position="51"/>
    </location>
</feature>
<reference evidence="10 11" key="1">
    <citation type="journal article" date="2014" name="Genome Announc.">
        <title>Complete genome sequence of Magnetospirillum gryphiswaldense MSR-1.</title>
        <authorList>
            <person name="Wang X."/>
            <person name="Wang Q."/>
            <person name="Zhang W."/>
            <person name="Wang Y."/>
            <person name="Li L."/>
            <person name="Wen T."/>
            <person name="Zhang T."/>
            <person name="Zhang Y."/>
            <person name="Xu J."/>
            <person name="Hu J."/>
            <person name="Li S."/>
            <person name="Liu L."/>
            <person name="Liu J."/>
            <person name="Jiang W."/>
            <person name="Tian J."/>
            <person name="Li Y."/>
            <person name="Schuler D."/>
            <person name="Wang L."/>
            <person name="Li J."/>
        </authorList>
    </citation>
    <scope>NUCLEOTIDE SEQUENCE [LARGE SCALE GENOMIC DNA]</scope>
    <source>
        <strain evidence="11">DSM 6361 / JCM 21280 / NBRC 15271 / MSR-1</strain>
    </source>
</reference>
<keyword evidence="7" id="KW-0411">Iron-sulfur</keyword>
<feature type="transmembrane region" description="Helical" evidence="8">
    <location>
        <begin position="138"/>
        <end position="158"/>
    </location>
</feature>
<dbReference type="Pfam" id="PF12838">
    <property type="entry name" value="Fer4_7"/>
    <property type="match status" value="1"/>
</dbReference>
<dbReference type="SUPFAM" id="SSF54862">
    <property type="entry name" value="4Fe-4S ferredoxins"/>
    <property type="match status" value="1"/>
</dbReference>
<dbReference type="eggNOG" id="COG0348">
    <property type="taxonomic scope" value="Bacteria"/>
</dbReference>
<keyword evidence="2" id="KW-0004">4Fe-4S</keyword>
<evidence type="ECO:0000256" key="3">
    <source>
        <dbReference type="ARBA" id="ARBA00022723"/>
    </source>
</evidence>
<keyword evidence="5" id="KW-0249">Electron transport</keyword>
<dbReference type="PROSITE" id="PS00198">
    <property type="entry name" value="4FE4S_FER_1"/>
    <property type="match status" value="1"/>
</dbReference>
<dbReference type="Gene3D" id="3.30.70.20">
    <property type="match status" value="1"/>
</dbReference>
<keyword evidence="11" id="KW-1185">Reference proteome</keyword>
<dbReference type="EMBL" id="HG794546">
    <property type="protein sequence ID" value="CDK99217.1"/>
    <property type="molecule type" value="Genomic_DNA"/>
</dbReference>
<dbReference type="NCBIfam" id="TIGR02163">
    <property type="entry name" value="napH"/>
    <property type="match status" value="1"/>
</dbReference>
<keyword evidence="6" id="KW-0408">Iron</keyword>
<gene>
    <name evidence="10" type="primary">napH</name>
    <name evidence="10" type="ordered locus">MGMSRv2__2002</name>
</gene>
<dbReference type="KEGG" id="mgy:MGMSRv2__2002"/>
<evidence type="ECO:0000256" key="7">
    <source>
        <dbReference type="ARBA" id="ARBA00023014"/>
    </source>
</evidence>
<dbReference type="Pfam" id="PF12801">
    <property type="entry name" value="Fer4_5"/>
    <property type="match status" value="2"/>
</dbReference>
<dbReference type="GO" id="GO:0046872">
    <property type="term" value="F:metal ion binding"/>
    <property type="evidence" value="ECO:0007669"/>
    <property type="project" value="UniProtKB-KW"/>
</dbReference>
<feature type="domain" description="4Fe-4S ferredoxin-type" evidence="9">
    <location>
        <begin position="222"/>
        <end position="252"/>
    </location>
</feature>
<keyword evidence="3" id="KW-0479">Metal-binding</keyword>